<proteinExistence type="predicted"/>
<dbReference type="Gene3D" id="1.10.510.10">
    <property type="entry name" value="Transferase(Phosphotransferase) domain 1"/>
    <property type="match status" value="1"/>
</dbReference>
<accession>A0A0C2S8V5</accession>
<protein>
    <submittedName>
        <fullName evidence="1">Uncharacterized protein</fullName>
    </submittedName>
</protein>
<gene>
    <name evidence="1" type="ORF">M378DRAFT_1013703</name>
</gene>
<dbReference type="AlphaFoldDB" id="A0A0C2S8V5"/>
<dbReference type="EMBL" id="KN818319">
    <property type="protein sequence ID" value="KIL59235.1"/>
    <property type="molecule type" value="Genomic_DNA"/>
</dbReference>
<organism evidence="1 2">
    <name type="scientific">Amanita muscaria (strain Koide BX008)</name>
    <dbReference type="NCBI Taxonomy" id="946122"/>
    <lineage>
        <taxon>Eukaryota</taxon>
        <taxon>Fungi</taxon>
        <taxon>Dikarya</taxon>
        <taxon>Basidiomycota</taxon>
        <taxon>Agaricomycotina</taxon>
        <taxon>Agaricomycetes</taxon>
        <taxon>Agaricomycetidae</taxon>
        <taxon>Agaricales</taxon>
        <taxon>Pluteineae</taxon>
        <taxon>Amanitaceae</taxon>
        <taxon>Amanita</taxon>
    </lineage>
</organism>
<sequence length="91" mass="10881">MFYGYFAWQVREKLTYDHEESRYLADYTPKSNISAFADLFRSVCFDGYNDNHPNHLVKDAKKLIKQCRAKNLKSRPTMENVVKEMETWHLT</sequence>
<dbReference type="Proteomes" id="UP000054549">
    <property type="component" value="Unassembled WGS sequence"/>
</dbReference>
<evidence type="ECO:0000313" key="1">
    <source>
        <dbReference type="EMBL" id="KIL59235.1"/>
    </source>
</evidence>
<name>A0A0C2S8V5_AMAMK</name>
<evidence type="ECO:0000313" key="2">
    <source>
        <dbReference type="Proteomes" id="UP000054549"/>
    </source>
</evidence>
<reference evidence="1 2" key="1">
    <citation type="submission" date="2014-04" db="EMBL/GenBank/DDBJ databases">
        <title>Evolutionary Origins and Diversification of the Mycorrhizal Mutualists.</title>
        <authorList>
            <consortium name="DOE Joint Genome Institute"/>
            <consortium name="Mycorrhizal Genomics Consortium"/>
            <person name="Kohler A."/>
            <person name="Kuo A."/>
            <person name="Nagy L.G."/>
            <person name="Floudas D."/>
            <person name="Copeland A."/>
            <person name="Barry K.W."/>
            <person name="Cichocki N."/>
            <person name="Veneault-Fourrey C."/>
            <person name="LaButti K."/>
            <person name="Lindquist E.A."/>
            <person name="Lipzen A."/>
            <person name="Lundell T."/>
            <person name="Morin E."/>
            <person name="Murat C."/>
            <person name="Riley R."/>
            <person name="Ohm R."/>
            <person name="Sun H."/>
            <person name="Tunlid A."/>
            <person name="Henrissat B."/>
            <person name="Grigoriev I.V."/>
            <person name="Hibbett D.S."/>
            <person name="Martin F."/>
        </authorList>
    </citation>
    <scope>NUCLEOTIDE SEQUENCE [LARGE SCALE GENOMIC DNA]</scope>
    <source>
        <strain evidence="1 2">Koide BX008</strain>
    </source>
</reference>
<dbReference type="SUPFAM" id="SSF56112">
    <property type="entry name" value="Protein kinase-like (PK-like)"/>
    <property type="match status" value="1"/>
</dbReference>
<dbReference type="HOGENOM" id="CLU_087973_1_0_1"/>
<keyword evidence="2" id="KW-1185">Reference proteome</keyword>
<dbReference type="InterPro" id="IPR011009">
    <property type="entry name" value="Kinase-like_dom_sf"/>
</dbReference>
<dbReference type="InParanoid" id="A0A0C2S8V5"/>